<keyword evidence="3" id="KW-1185">Reference proteome</keyword>
<dbReference type="RefSeq" id="WP_183369549.1">
    <property type="nucleotide sequence ID" value="NZ_BAABHL010000128.1"/>
</dbReference>
<evidence type="ECO:0000313" key="2">
    <source>
        <dbReference type="EMBL" id="MBB4134367.1"/>
    </source>
</evidence>
<dbReference type="InterPro" id="IPR006311">
    <property type="entry name" value="TAT_signal"/>
</dbReference>
<organism evidence="2 3">
    <name type="scientific">Gordonia humi</name>
    <dbReference type="NCBI Taxonomy" id="686429"/>
    <lineage>
        <taxon>Bacteria</taxon>
        <taxon>Bacillati</taxon>
        <taxon>Actinomycetota</taxon>
        <taxon>Actinomycetes</taxon>
        <taxon>Mycobacteriales</taxon>
        <taxon>Gordoniaceae</taxon>
        <taxon>Gordonia</taxon>
    </lineage>
</organism>
<accession>A0A840F465</accession>
<name>A0A840F465_9ACTN</name>
<dbReference type="EMBL" id="JACIFP010000001">
    <property type="protein sequence ID" value="MBB4134367.1"/>
    <property type="molecule type" value="Genomic_DNA"/>
</dbReference>
<dbReference type="PROSITE" id="PS51318">
    <property type="entry name" value="TAT"/>
    <property type="match status" value="1"/>
</dbReference>
<protein>
    <submittedName>
        <fullName evidence="2">Uncharacterized protein</fullName>
    </submittedName>
</protein>
<proteinExistence type="predicted"/>
<feature type="chain" id="PRO_5032640855" evidence="1">
    <location>
        <begin position="31"/>
        <end position="184"/>
    </location>
</feature>
<sequence>MTRSIRTRVLVAACATAAAVGTGLAPAAQAAPPPATSTVTFHIPAVGGLEIGPGGVPGGSFQRTVVTARPGIRPMIHPAPPATVEFDVRNIAPYHYQYNYRYLSVNWRNLRTGKTGHVRLRHWDLPKTLRADDPTYPATLSTSAVATTGGGPVVASVSVMRTQWKAPSTVISVIPGATALDVPQ</sequence>
<comment type="caution">
    <text evidence="2">The sequence shown here is derived from an EMBL/GenBank/DDBJ whole genome shotgun (WGS) entry which is preliminary data.</text>
</comment>
<evidence type="ECO:0000256" key="1">
    <source>
        <dbReference type="SAM" id="SignalP"/>
    </source>
</evidence>
<reference evidence="2 3" key="1">
    <citation type="submission" date="2020-08" db="EMBL/GenBank/DDBJ databases">
        <title>Sequencing the genomes of 1000 actinobacteria strains.</title>
        <authorList>
            <person name="Klenk H.-P."/>
        </authorList>
    </citation>
    <scope>NUCLEOTIDE SEQUENCE [LARGE SCALE GENOMIC DNA]</scope>
    <source>
        <strain evidence="2 3">DSM 45298</strain>
    </source>
</reference>
<dbReference type="AlphaFoldDB" id="A0A840F465"/>
<dbReference type="Proteomes" id="UP000551501">
    <property type="component" value="Unassembled WGS sequence"/>
</dbReference>
<evidence type="ECO:0000313" key="3">
    <source>
        <dbReference type="Proteomes" id="UP000551501"/>
    </source>
</evidence>
<gene>
    <name evidence="2" type="ORF">BKA16_000919</name>
</gene>
<keyword evidence="1" id="KW-0732">Signal</keyword>
<feature type="signal peptide" evidence="1">
    <location>
        <begin position="1"/>
        <end position="30"/>
    </location>
</feature>